<name>A0ABR6PFY4_9SPHI</name>
<dbReference type="Gene3D" id="3.30.70.330">
    <property type="match status" value="1"/>
</dbReference>
<comment type="caution">
    <text evidence="4">The sequence shown here is derived from an EMBL/GenBank/DDBJ whole genome shotgun (WGS) entry which is preliminary data.</text>
</comment>
<dbReference type="PANTHER" id="PTHR48025">
    <property type="entry name" value="OS02G0815200 PROTEIN"/>
    <property type="match status" value="1"/>
</dbReference>
<dbReference type="SUPFAM" id="SSF54928">
    <property type="entry name" value="RNA-binding domain, RBD"/>
    <property type="match status" value="1"/>
</dbReference>
<protein>
    <submittedName>
        <fullName evidence="4">RNA recognition motif-containing protein</fullName>
    </submittedName>
</protein>
<dbReference type="PROSITE" id="PS50102">
    <property type="entry name" value="RRM"/>
    <property type="match status" value="1"/>
</dbReference>
<dbReference type="InterPro" id="IPR012677">
    <property type="entry name" value="Nucleotide-bd_a/b_plait_sf"/>
</dbReference>
<gene>
    <name evidence="4" type="ORF">HDF23_001407</name>
</gene>
<evidence type="ECO:0000259" key="3">
    <source>
        <dbReference type="PROSITE" id="PS50102"/>
    </source>
</evidence>
<evidence type="ECO:0000313" key="4">
    <source>
        <dbReference type="EMBL" id="MBB6108672.1"/>
    </source>
</evidence>
<dbReference type="InterPro" id="IPR035979">
    <property type="entry name" value="RBD_domain_sf"/>
</dbReference>
<accession>A0ABR6PFY4</accession>
<dbReference type="RefSeq" id="WP_076370858.1">
    <property type="nucleotide sequence ID" value="NZ_FTMG01000002.1"/>
</dbReference>
<dbReference type="CDD" id="cd00590">
    <property type="entry name" value="RRM_SF"/>
    <property type="match status" value="1"/>
</dbReference>
<feature type="compositionally biased region" description="Basic and acidic residues" evidence="2">
    <location>
        <begin position="95"/>
        <end position="104"/>
    </location>
</feature>
<evidence type="ECO:0000313" key="5">
    <source>
        <dbReference type="Proteomes" id="UP000541583"/>
    </source>
</evidence>
<feature type="domain" description="RRM" evidence="3">
    <location>
        <begin position="2"/>
        <end position="80"/>
    </location>
</feature>
<dbReference type="InterPro" id="IPR050502">
    <property type="entry name" value="Euk_RNA-bind_prot"/>
</dbReference>
<proteinExistence type="predicted"/>
<reference evidence="4 5" key="1">
    <citation type="submission" date="2020-08" db="EMBL/GenBank/DDBJ databases">
        <title>Genomic Encyclopedia of Type Strains, Phase IV (KMG-V): Genome sequencing to study the core and pangenomes of soil and plant-associated prokaryotes.</title>
        <authorList>
            <person name="Whitman W."/>
        </authorList>
    </citation>
    <scope>NUCLEOTIDE SEQUENCE [LARGE SCALE GENOMIC DNA]</scope>
    <source>
        <strain evidence="4 5">ANJLi2</strain>
    </source>
</reference>
<dbReference type="Proteomes" id="UP000541583">
    <property type="component" value="Unassembled WGS sequence"/>
</dbReference>
<dbReference type="EMBL" id="JACHCB010000002">
    <property type="protein sequence ID" value="MBB6108672.1"/>
    <property type="molecule type" value="Genomic_DNA"/>
</dbReference>
<sequence length="113" mass="12624">MIKIFIGGFPLEFTEMELAQLVSPYGEVCTIKIVRNKATRKCKGYAFIEMSSQLAAESAMAALDGTMIGDRELSVCYVTEKSLAPAKSRHAPVYRKVEKTGEPQKKKRPRRPV</sequence>
<evidence type="ECO:0000256" key="1">
    <source>
        <dbReference type="ARBA" id="ARBA00022884"/>
    </source>
</evidence>
<organism evidence="4 5">
    <name type="scientific">Mucilaginibacter lappiensis</name>
    <dbReference type="NCBI Taxonomy" id="354630"/>
    <lineage>
        <taxon>Bacteria</taxon>
        <taxon>Pseudomonadati</taxon>
        <taxon>Bacteroidota</taxon>
        <taxon>Sphingobacteriia</taxon>
        <taxon>Sphingobacteriales</taxon>
        <taxon>Sphingobacteriaceae</taxon>
        <taxon>Mucilaginibacter</taxon>
    </lineage>
</organism>
<feature type="region of interest" description="Disordered" evidence="2">
    <location>
        <begin position="85"/>
        <end position="113"/>
    </location>
</feature>
<evidence type="ECO:0000256" key="2">
    <source>
        <dbReference type="SAM" id="MobiDB-lite"/>
    </source>
</evidence>
<dbReference type="Pfam" id="PF00076">
    <property type="entry name" value="RRM_1"/>
    <property type="match status" value="1"/>
</dbReference>
<dbReference type="SMART" id="SM00360">
    <property type="entry name" value="RRM"/>
    <property type="match status" value="1"/>
</dbReference>
<dbReference type="PANTHER" id="PTHR48025:SF1">
    <property type="entry name" value="RRM DOMAIN-CONTAINING PROTEIN"/>
    <property type="match status" value="1"/>
</dbReference>
<dbReference type="InterPro" id="IPR000504">
    <property type="entry name" value="RRM_dom"/>
</dbReference>
<keyword evidence="5" id="KW-1185">Reference proteome</keyword>
<keyword evidence="1" id="KW-0694">RNA-binding</keyword>